<evidence type="ECO:0000256" key="2">
    <source>
        <dbReference type="ARBA" id="ARBA00013164"/>
    </source>
</evidence>
<evidence type="ECO:0000259" key="10">
    <source>
        <dbReference type="Pfam" id="PF09334"/>
    </source>
</evidence>
<dbReference type="InterPro" id="IPR015413">
    <property type="entry name" value="Methionyl/Leucyl_tRNA_Synth"/>
</dbReference>
<keyword evidence="5 8" id="KW-0067">ATP-binding</keyword>
<evidence type="ECO:0000313" key="13">
    <source>
        <dbReference type="Proteomes" id="UP001321421"/>
    </source>
</evidence>
<evidence type="ECO:0000313" key="12">
    <source>
        <dbReference type="EMBL" id="BDZ57542.1"/>
    </source>
</evidence>
<dbReference type="Gene3D" id="3.90.740.10">
    <property type="entry name" value="Valyl/Leucyl/Isoleucyl-tRNA synthetase, editing domain"/>
    <property type="match status" value="1"/>
</dbReference>
<comment type="similarity">
    <text evidence="1 8">Belongs to the class-I aminoacyl-tRNA synthetase family.</text>
</comment>
<keyword evidence="4 8" id="KW-0547">Nucleotide-binding</keyword>
<dbReference type="InterPro" id="IPR002302">
    <property type="entry name" value="Leu-tRNA-ligase"/>
</dbReference>
<sequence>MNAQTDADTPAHRYTATLAGEIERRWQDRWEADGTFEAPNPSGPWGEPGVAEQPKLMIQDMFPYPSGAGLHVGHPLPFISTDVYARYQRMRGKNVLYTQGFDAFGLPAEQHAVQTGQHPRKTTEDNIVNFTRQTRLLGLSHDPRRRIQTIDPGYYRWTQWIFLKIYDSWYDQRAGKARPVSELRAGLESGEIETRAGRPWSELTEDERREEIDGRRLAYRKDVPVNWAPGLGTVVANEEVTNEGLTERGDMPVFRRNLPQWMMRITDYADRLLDDLDRVEWTESIKLMQRNWIGRSHGASVRFPVEGAAPLEVFTTRPDTIFGATFMVVAPEHPLLAGAVPQAWPEGTKEAWTGGASTPREAVTAYQAQAARRSELDRQTDDKAKTGVFTGILATNPVTGQQVPVFTADYVLMGYGTGAIMAVPGEDPATGRSPRPTTCRSCAPCSRPRATTTTPLTPAPAR</sequence>
<dbReference type="InterPro" id="IPR014729">
    <property type="entry name" value="Rossmann-like_a/b/a_fold"/>
</dbReference>
<dbReference type="Gene3D" id="1.10.730.10">
    <property type="entry name" value="Isoleucyl-tRNA Synthetase, Domain 1"/>
    <property type="match status" value="1"/>
</dbReference>
<dbReference type="SUPFAM" id="SSF50677">
    <property type="entry name" value="ValRS/IleRS/LeuRS editing domain"/>
    <property type="match status" value="1"/>
</dbReference>
<evidence type="ECO:0000256" key="8">
    <source>
        <dbReference type="RuleBase" id="RU363039"/>
    </source>
</evidence>
<evidence type="ECO:0000256" key="6">
    <source>
        <dbReference type="ARBA" id="ARBA00022917"/>
    </source>
</evidence>
<evidence type="ECO:0000256" key="9">
    <source>
        <dbReference type="SAM" id="MobiDB-lite"/>
    </source>
</evidence>
<dbReference type="Pfam" id="PF13603">
    <property type="entry name" value="tRNA-synt_1_2"/>
    <property type="match status" value="1"/>
</dbReference>
<dbReference type="PANTHER" id="PTHR43740:SF2">
    <property type="entry name" value="LEUCINE--TRNA LIGASE, MITOCHONDRIAL"/>
    <property type="match status" value="1"/>
</dbReference>
<feature type="domain" description="Leucyl-tRNA synthetase editing" evidence="11">
    <location>
        <begin position="290"/>
        <end position="427"/>
    </location>
</feature>
<dbReference type="InterPro" id="IPR009008">
    <property type="entry name" value="Val/Leu/Ile-tRNA-synth_edit"/>
</dbReference>
<keyword evidence="6 8" id="KW-0648">Protein biosynthesis</keyword>
<evidence type="ECO:0000256" key="1">
    <source>
        <dbReference type="ARBA" id="ARBA00005594"/>
    </source>
</evidence>
<feature type="region of interest" description="Disordered" evidence="9">
    <location>
        <begin position="426"/>
        <end position="462"/>
    </location>
</feature>
<dbReference type="Proteomes" id="UP001321421">
    <property type="component" value="Chromosome"/>
</dbReference>
<dbReference type="PROSITE" id="PS00178">
    <property type="entry name" value="AA_TRNA_LIGASE_I"/>
    <property type="match status" value="1"/>
</dbReference>
<dbReference type="EMBL" id="AP027735">
    <property type="protein sequence ID" value="BDZ57542.1"/>
    <property type="molecule type" value="Genomic_DNA"/>
</dbReference>
<keyword evidence="3 8" id="KW-0436">Ligase</keyword>
<dbReference type="PRINTS" id="PR00985">
    <property type="entry name" value="TRNASYNTHLEU"/>
</dbReference>
<proteinExistence type="inferred from homology"/>
<evidence type="ECO:0000256" key="3">
    <source>
        <dbReference type="ARBA" id="ARBA00022598"/>
    </source>
</evidence>
<dbReference type="PANTHER" id="PTHR43740">
    <property type="entry name" value="LEUCYL-TRNA SYNTHETASE"/>
    <property type="match status" value="1"/>
</dbReference>
<organism evidence="12 13">
    <name type="scientific">Barrientosiimonas endolithica</name>
    <dbReference type="NCBI Taxonomy" id="1535208"/>
    <lineage>
        <taxon>Bacteria</taxon>
        <taxon>Bacillati</taxon>
        <taxon>Actinomycetota</taxon>
        <taxon>Actinomycetes</taxon>
        <taxon>Micrococcales</taxon>
        <taxon>Dermacoccaceae</taxon>
        <taxon>Barrientosiimonas</taxon>
    </lineage>
</organism>
<dbReference type="InterPro" id="IPR025709">
    <property type="entry name" value="Leu_tRNA-synth_edit"/>
</dbReference>
<name>A0ABN6YNK8_9MICO</name>
<evidence type="ECO:0000256" key="4">
    <source>
        <dbReference type="ARBA" id="ARBA00022741"/>
    </source>
</evidence>
<evidence type="ECO:0000256" key="5">
    <source>
        <dbReference type="ARBA" id="ARBA00022840"/>
    </source>
</evidence>
<dbReference type="SUPFAM" id="SSF52374">
    <property type="entry name" value="Nucleotidylyl transferase"/>
    <property type="match status" value="1"/>
</dbReference>
<dbReference type="Gene3D" id="3.40.50.620">
    <property type="entry name" value="HUPs"/>
    <property type="match status" value="2"/>
</dbReference>
<evidence type="ECO:0000259" key="11">
    <source>
        <dbReference type="Pfam" id="PF13603"/>
    </source>
</evidence>
<feature type="compositionally biased region" description="Low complexity" evidence="9">
    <location>
        <begin position="447"/>
        <end position="456"/>
    </location>
</feature>
<evidence type="ECO:0000256" key="7">
    <source>
        <dbReference type="ARBA" id="ARBA00023146"/>
    </source>
</evidence>
<accession>A0ABN6YNK8</accession>
<reference evidence="13" key="1">
    <citation type="journal article" date="2019" name="Int. J. Syst. Evol. Microbiol.">
        <title>The Global Catalogue of Microorganisms (GCM) 10K type strain sequencing project: providing services to taxonomists for standard genome sequencing and annotation.</title>
        <authorList>
            <consortium name="The Broad Institute Genomics Platform"/>
            <consortium name="The Broad Institute Genome Sequencing Center for Infectious Disease"/>
            <person name="Wu L."/>
            <person name="Ma J."/>
        </authorList>
    </citation>
    <scope>NUCLEOTIDE SEQUENCE [LARGE SCALE GENOMIC DNA]</scope>
    <source>
        <strain evidence="13">NBRC 110608</strain>
    </source>
</reference>
<protein>
    <recommendedName>
        <fullName evidence="2">leucine--tRNA ligase</fullName>
        <ecNumber evidence="2">6.1.1.4</ecNumber>
    </recommendedName>
</protein>
<dbReference type="InterPro" id="IPR001412">
    <property type="entry name" value="aa-tRNA-synth_I_CS"/>
</dbReference>
<dbReference type="EC" id="6.1.1.4" evidence="2"/>
<feature type="domain" description="Methionyl/Leucyl tRNA synthetase" evidence="10">
    <location>
        <begin position="61"/>
        <end position="166"/>
    </location>
</feature>
<gene>
    <name evidence="12" type="ORF">GCM10025872_11990</name>
</gene>
<dbReference type="Pfam" id="PF09334">
    <property type="entry name" value="tRNA-synt_1g"/>
    <property type="match status" value="1"/>
</dbReference>
<keyword evidence="7 8" id="KW-0030">Aminoacyl-tRNA synthetase</keyword>
<keyword evidence="13" id="KW-1185">Reference proteome</keyword>